<dbReference type="Proteomes" id="UP001163624">
    <property type="component" value="Chromosome"/>
</dbReference>
<name>A0ABY6ZR58_9PSED</name>
<dbReference type="InterPro" id="IPR024311">
    <property type="entry name" value="Lipocalin-like"/>
</dbReference>
<dbReference type="Pfam" id="PF13924">
    <property type="entry name" value="Lipocalin_5"/>
    <property type="match status" value="1"/>
</dbReference>
<gene>
    <name evidence="2" type="ORF">OU419_14630</name>
</gene>
<keyword evidence="3" id="KW-1185">Reference proteome</keyword>
<evidence type="ECO:0000259" key="1">
    <source>
        <dbReference type="Pfam" id="PF13924"/>
    </source>
</evidence>
<dbReference type="EMBL" id="CP113432">
    <property type="protein sequence ID" value="WAI47017.1"/>
    <property type="molecule type" value="Genomic_DNA"/>
</dbReference>
<reference evidence="2" key="1">
    <citation type="submission" date="2022-11" db="EMBL/GenBank/DDBJ databases">
        <title>Pseudomonas triclosanedens sp. nov., a triclosan degrader isolated from activated sludge.</title>
        <authorList>
            <person name="Yin Y."/>
            <person name="Lu Z."/>
        </authorList>
    </citation>
    <scope>NUCLEOTIDE SEQUENCE</scope>
    <source>
        <strain evidence="2">ZM23</strain>
    </source>
</reference>
<feature type="domain" description="Lipocalin-like" evidence="1">
    <location>
        <begin position="8"/>
        <end position="139"/>
    </location>
</feature>
<evidence type="ECO:0000313" key="3">
    <source>
        <dbReference type="Proteomes" id="UP001163624"/>
    </source>
</evidence>
<dbReference type="RefSeq" id="WP_254476409.1">
    <property type="nucleotide sequence ID" value="NZ_CP113432.1"/>
</dbReference>
<sequence>MNKATIQGRWDILSWEQVYDDGRVVYPMGTELEGFIEYGPHGMFCVVAKAGRAGFTTGGQWSADAAEQVEAYASYLTYAGDYDVQENGILHHVRYSLFPNWVGATQHRVAKLEADELILSARLEENTSEARTAQLVWRRHAS</sequence>
<organism evidence="2 3">
    <name type="scientific">Pseudomonas triclosanedens</name>
    <dbReference type="NCBI Taxonomy" id="2961893"/>
    <lineage>
        <taxon>Bacteria</taxon>
        <taxon>Pseudomonadati</taxon>
        <taxon>Pseudomonadota</taxon>
        <taxon>Gammaproteobacteria</taxon>
        <taxon>Pseudomonadales</taxon>
        <taxon>Pseudomonadaceae</taxon>
        <taxon>Pseudomonas</taxon>
    </lineage>
</organism>
<accession>A0ABY6ZR58</accession>
<proteinExistence type="predicted"/>
<protein>
    <submittedName>
        <fullName evidence="2">Lipocalin-like domain-containing protein</fullName>
    </submittedName>
</protein>
<evidence type="ECO:0000313" key="2">
    <source>
        <dbReference type="EMBL" id="WAI47017.1"/>
    </source>
</evidence>